<dbReference type="PANTHER" id="PTHR11017:SF361">
    <property type="entry name" value="ADP-RIBOSYL CYCLASE_CYCLIC ADP-RIBOSE HYDROLASE"/>
    <property type="match status" value="1"/>
</dbReference>
<dbReference type="InterPro" id="IPR058192">
    <property type="entry name" value="WHD_ROQ1-like"/>
</dbReference>
<dbReference type="Pfam" id="PF23952">
    <property type="entry name" value="LRR_EndoS"/>
    <property type="match status" value="1"/>
</dbReference>
<keyword evidence="1" id="KW-0433">Leucine-rich repeat</keyword>
<dbReference type="PROSITE" id="PS50104">
    <property type="entry name" value="TIR"/>
    <property type="match status" value="1"/>
</dbReference>
<evidence type="ECO:0000256" key="2">
    <source>
        <dbReference type="ARBA" id="ARBA00022737"/>
    </source>
</evidence>
<dbReference type="SUPFAM" id="SSF52540">
    <property type="entry name" value="P-loop containing nucleoside triphosphate hydrolases"/>
    <property type="match status" value="1"/>
</dbReference>
<dbReference type="FunFam" id="3.40.50.10140:FF:000007">
    <property type="entry name" value="Disease resistance protein (TIR-NBS-LRR class)"/>
    <property type="match status" value="1"/>
</dbReference>
<dbReference type="AlphaFoldDB" id="A0AAJ6XCH1"/>
<dbReference type="GeneID" id="105117446"/>
<dbReference type="PRINTS" id="PR00364">
    <property type="entry name" value="DISEASERSIST"/>
</dbReference>
<dbReference type="InterPro" id="IPR000157">
    <property type="entry name" value="TIR_dom"/>
</dbReference>
<dbReference type="InterPro" id="IPR042197">
    <property type="entry name" value="Apaf_helical"/>
</dbReference>
<protein>
    <submittedName>
        <fullName evidence="7">Protein SUPPRESSOR OF npr1-1, CONSTITUTIVE 1-like</fullName>
    </submittedName>
</protein>
<evidence type="ECO:0000313" key="6">
    <source>
        <dbReference type="Proteomes" id="UP000694918"/>
    </source>
</evidence>
<name>A0AAJ6XCH1_POPEU</name>
<evidence type="ECO:0000313" key="7">
    <source>
        <dbReference type="RefSeq" id="XP_011013409.1"/>
    </source>
</evidence>
<dbReference type="Gene3D" id="3.80.10.10">
    <property type="entry name" value="Ribonuclease Inhibitor"/>
    <property type="match status" value="3"/>
</dbReference>
<dbReference type="Proteomes" id="UP000694918">
    <property type="component" value="Unplaced"/>
</dbReference>
<feature type="non-terminal residue" evidence="7">
    <location>
        <position position="895"/>
    </location>
</feature>
<dbReference type="PANTHER" id="PTHR11017">
    <property type="entry name" value="LEUCINE-RICH REPEAT-CONTAINING PROTEIN"/>
    <property type="match status" value="1"/>
</dbReference>
<dbReference type="SUPFAM" id="SSF52200">
    <property type="entry name" value="Toll/Interleukin receptor TIR domain"/>
    <property type="match status" value="1"/>
</dbReference>
<evidence type="ECO:0000256" key="3">
    <source>
        <dbReference type="ARBA" id="ARBA00022821"/>
    </source>
</evidence>
<dbReference type="InterPro" id="IPR032675">
    <property type="entry name" value="LRR_dom_sf"/>
</dbReference>
<keyword evidence="4" id="KW-0520">NAD</keyword>
<dbReference type="Pfam" id="PF23282">
    <property type="entry name" value="WHD_ROQ1"/>
    <property type="match status" value="1"/>
</dbReference>
<dbReference type="SUPFAM" id="SSF52058">
    <property type="entry name" value="L domain-like"/>
    <property type="match status" value="1"/>
</dbReference>
<proteinExistence type="predicted"/>
<keyword evidence="6" id="KW-1185">Reference proteome</keyword>
<evidence type="ECO:0000256" key="1">
    <source>
        <dbReference type="ARBA" id="ARBA00022614"/>
    </source>
</evidence>
<dbReference type="InterPro" id="IPR002182">
    <property type="entry name" value="NB-ARC"/>
</dbReference>
<dbReference type="InterPro" id="IPR027417">
    <property type="entry name" value="P-loop_NTPase"/>
</dbReference>
<dbReference type="Gene3D" id="3.40.50.300">
    <property type="entry name" value="P-loop containing nucleotide triphosphate hydrolases"/>
    <property type="match status" value="1"/>
</dbReference>
<dbReference type="GO" id="GO:0043531">
    <property type="term" value="F:ADP binding"/>
    <property type="evidence" value="ECO:0007669"/>
    <property type="project" value="InterPro"/>
</dbReference>
<keyword evidence="2" id="KW-0677">Repeat</keyword>
<dbReference type="GO" id="GO:0006952">
    <property type="term" value="P:defense response"/>
    <property type="evidence" value="ECO:0007669"/>
    <property type="project" value="UniProtKB-KW"/>
</dbReference>
<evidence type="ECO:0000256" key="4">
    <source>
        <dbReference type="ARBA" id="ARBA00023027"/>
    </source>
</evidence>
<dbReference type="Pfam" id="PF01582">
    <property type="entry name" value="TIR"/>
    <property type="match status" value="1"/>
</dbReference>
<accession>A0AAJ6XCH1</accession>
<reference evidence="7" key="1">
    <citation type="submission" date="2025-08" db="UniProtKB">
        <authorList>
            <consortium name="RefSeq"/>
        </authorList>
    </citation>
    <scope>IDENTIFICATION</scope>
</reference>
<dbReference type="RefSeq" id="XP_011013409.1">
    <property type="nucleotide sequence ID" value="XM_011015107.1"/>
</dbReference>
<dbReference type="InterPro" id="IPR036390">
    <property type="entry name" value="WH_DNA-bd_sf"/>
</dbReference>
<dbReference type="Pfam" id="PF00931">
    <property type="entry name" value="NB-ARC"/>
    <property type="match status" value="1"/>
</dbReference>
<organism evidence="6 7">
    <name type="scientific">Populus euphratica</name>
    <name type="common">Euphrates poplar</name>
    <dbReference type="NCBI Taxonomy" id="75702"/>
    <lineage>
        <taxon>Eukaryota</taxon>
        <taxon>Viridiplantae</taxon>
        <taxon>Streptophyta</taxon>
        <taxon>Embryophyta</taxon>
        <taxon>Tracheophyta</taxon>
        <taxon>Spermatophyta</taxon>
        <taxon>Magnoliopsida</taxon>
        <taxon>eudicotyledons</taxon>
        <taxon>Gunneridae</taxon>
        <taxon>Pentapetalae</taxon>
        <taxon>rosids</taxon>
        <taxon>fabids</taxon>
        <taxon>Malpighiales</taxon>
        <taxon>Salicaceae</taxon>
        <taxon>Saliceae</taxon>
        <taxon>Populus</taxon>
    </lineage>
</organism>
<dbReference type="InterPro" id="IPR044974">
    <property type="entry name" value="Disease_R_plants"/>
</dbReference>
<sequence>MASSSAVAHKWKYDVFLSFRGKDTRNNFTSHLYDALCRKKIKTFIDDGLERGEEITGALLRTIEESRISVIIFSRNYASSPWCVDELVKILECKKAYGQIVLPVFYHVDPSDVDEQTGSLGDAFAELERNFKQKMDKVPRWRADLTSAANISGWDSQIIRPESRLVDQIVQHILKKLNYASSSDLKGLVGMDSRMKQIEALLCTQLPEVCVVGIWGMGGIGKTTIAGEIFNKIAREYEGHYFLANVREESEKNGGLFRMRDELFSKITEEENLHIRTPRIGLPFIKDRICRKKILIVFDDVNDVDQIEMLLGGCESFGPGSRIILTSRDKQVLKKYSDKIFEVGGLNYQEALHLFSLHAFKDNHPPYNYMELSVRALNYAKGNPLALKVLGSFLLGRTREVWGSALNKVEKLPQKEVDIVLRISFDALDREEKSIFLDIACFFKGQNIDFTKRILDGCGFSADIGISVLVDKCLVTISGNKIGMHDLLQHMAHEIVSMESVNDPGKRSRLWHFDDVYDVLTRNLGTKNVEGISVDLDSSKRIMKVSSRAFARMYNLRLLKVYNSGFGNNSEVLLPHGLDSISNELRYLRWDGYPLRSLPFNFIPQNLVEINISSSKVEQLWQGNQNLVNLKEVNLSNCKHLTEIPDLSQAANLESLNLQSCTSLTEVPQSIQYLDKLSDFNLRSCTSLISLPSSINLKSLKTLNLSGCLNLKNYPEIAENVQYLNLNETSVPELPRSIEHLSRLVALNLRDCKQLGNLPEDVCSLKSLEIADLSGCSNITMFPAFPGKVRYIYLSGTAIEEVPSSIDRLSRLFSLDLMGCKRLKNLPCTFSRLASLEKLSLSGCSIITEFPELPVTIKELYLDGTAIREIPSSVEHLSNLVELSLQNCTRFEILP</sequence>
<keyword evidence="3" id="KW-0611">Plant defense</keyword>
<dbReference type="GO" id="GO:0007165">
    <property type="term" value="P:signal transduction"/>
    <property type="evidence" value="ECO:0007669"/>
    <property type="project" value="InterPro"/>
</dbReference>
<dbReference type="Gene3D" id="1.10.8.430">
    <property type="entry name" value="Helical domain of apoptotic protease-activating factors"/>
    <property type="match status" value="1"/>
</dbReference>
<dbReference type="SUPFAM" id="SSF46785">
    <property type="entry name" value="Winged helix' DNA-binding domain"/>
    <property type="match status" value="1"/>
</dbReference>
<dbReference type="SMART" id="SM00255">
    <property type="entry name" value="TIR"/>
    <property type="match status" value="1"/>
</dbReference>
<evidence type="ECO:0000259" key="5">
    <source>
        <dbReference type="PROSITE" id="PS50104"/>
    </source>
</evidence>
<dbReference type="FunFam" id="3.80.10.10:FF:000386">
    <property type="entry name" value="Disease resistance protein RPS4"/>
    <property type="match status" value="1"/>
</dbReference>
<gene>
    <name evidence="7" type="primary">LOC105117446</name>
</gene>
<feature type="domain" description="TIR" evidence="5">
    <location>
        <begin position="11"/>
        <end position="177"/>
    </location>
</feature>
<dbReference type="InterPro" id="IPR035897">
    <property type="entry name" value="Toll_tir_struct_dom_sf"/>
</dbReference>
<dbReference type="KEGG" id="peu:105117446"/>
<dbReference type="Gene3D" id="3.40.50.10140">
    <property type="entry name" value="Toll/interleukin-1 receptor homology (TIR) domain"/>
    <property type="match status" value="1"/>
</dbReference>